<evidence type="ECO:0000256" key="1">
    <source>
        <dbReference type="SAM" id="MobiDB-lite"/>
    </source>
</evidence>
<accession>A0ABT9L7N4</accession>
<reference evidence="2 3" key="1">
    <citation type="submission" date="2023-07" db="EMBL/GenBank/DDBJ databases">
        <title>Sequencing the genomes of 1000 actinobacteria strains.</title>
        <authorList>
            <person name="Klenk H.-P."/>
        </authorList>
    </citation>
    <scope>NUCLEOTIDE SEQUENCE [LARGE SCALE GENOMIC DNA]</scope>
    <source>
        <strain evidence="2 3">DSM 41600</strain>
    </source>
</reference>
<feature type="region of interest" description="Disordered" evidence="1">
    <location>
        <begin position="1"/>
        <end position="38"/>
    </location>
</feature>
<comment type="caution">
    <text evidence="2">The sequence shown here is derived from an EMBL/GenBank/DDBJ whole genome shotgun (WGS) entry which is preliminary data.</text>
</comment>
<organism evidence="2 3">
    <name type="scientific">Streptomyces demainii</name>
    <dbReference type="NCBI Taxonomy" id="588122"/>
    <lineage>
        <taxon>Bacteria</taxon>
        <taxon>Bacillati</taxon>
        <taxon>Actinomycetota</taxon>
        <taxon>Actinomycetes</taxon>
        <taxon>Kitasatosporales</taxon>
        <taxon>Streptomycetaceae</taxon>
        <taxon>Streptomyces</taxon>
    </lineage>
</organism>
<evidence type="ECO:0000313" key="2">
    <source>
        <dbReference type="EMBL" id="MDP9615757.1"/>
    </source>
</evidence>
<name>A0ABT9L7N4_9ACTN</name>
<dbReference type="Proteomes" id="UP001234880">
    <property type="component" value="Unassembled WGS sequence"/>
</dbReference>
<dbReference type="EMBL" id="JAURUE010000002">
    <property type="protein sequence ID" value="MDP9615757.1"/>
    <property type="molecule type" value="Genomic_DNA"/>
</dbReference>
<feature type="compositionally biased region" description="Polar residues" evidence="1">
    <location>
        <begin position="29"/>
        <end position="38"/>
    </location>
</feature>
<sequence length="38" mass="3892">MNPADIRGVHPGVRDPAHVARAGHLRSASRATVSACSA</sequence>
<gene>
    <name evidence="2" type="ORF">JOF35_008095</name>
</gene>
<proteinExistence type="predicted"/>
<evidence type="ECO:0000313" key="3">
    <source>
        <dbReference type="Proteomes" id="UP001234880"/>
    </source>
</evidence>
<keyword evidence="3" id="KW-1185">Reference proteome</keyword>
<protein>
    <submittedName>
        <fullName evidence="2">Uncharacterized protein</fullName>
    </submittedName>
</protein>